<dbReference type="EMBL" id="LN609302">
    <property type="protein sequence ID" value="CEF54062.1"/>
    <property type="molecule type" value="Genomic_DNA"/>
</dbReference>
<feature type="signal peptide" evidence="2">
    <location>
        <begin position="1"/>
        <end position="28"/>
    </location>
</feature>
<dbReference type="GO" id="GO:0005886">
    <property type="term" value="C:plasma membrane"/>
    <property type="evidence" value="ECO:0007669"/>
    <property type="project" value="UniProtKB-SubCell"/>
</dbReference>
<reference evidence="5 7" key="3">
    <citation type="journal article" date="2020" name="Int. J. Syst. Evol. Microbiol.">
        <title>Novel acetic acid bacteria from cider fermentations: Acetobacter conturbans sp. nov. and Acetobacter fallax sp. nov.</title>
        <authorList>
            <person name="Sombolestani A.S."/>
            <person name="Cleenwerck I."/>
            <person name="Cnockaert M."/>
            <person name="Borremans W."/>
            <person name="Wieme A.D."/>
            <person name="De Vuyst L."/>
            <person name="Vandamme P."/>
        </authorList>
    </citation>
    <scope>NUCLEOTIDE SEQUENCE [LARGE SCALE GENOMIC DNA]</scope>
    <source>
        <strain evidence="5 7">LMG 23848</strain>
    </source>
</reference>
<proteinExistence type="inferred from homology"/>
<dbReference type="SUPFAM" id="SSF56954">
    <property type="entry name" value="Outer membrane efflux proteins (OEP)"/>
    <property type="match status" value="1"/>
</dbReference>
<comment type="subcellular location">
    <subcellularLocation>
        <location evidence="2">Cell membrane</location>
        <topology evidence="2">Lipid-anchor</topology>
    </subcellularLocation>
</comment>
<feature type="region of interest" description="Disordered" evidence="3">
    <location>
        <begin position="492"/>
        <end position="514"/>
    </location>
</feature>
<gene>
    <name evidence="4" type="primary">oprM</name>
    <name evidence="4" type="ORF">AGA_560</name>
    <name evidence="5" type="ORF">GOB80_10795</name>
</gene>
<reference evidence="4" key="2">
    <citation type="submission" date="2014-09" db="EMBL/GenBank/DDBJ databases">
        <authorList>
            <person name="Magalhaes I.L.F."/>
            <person name="Oliveira U."/>
            <person name="Santos F.R."/>
            <person name="Vidigal T.H.D.A."/>
            <person name="Brescovit A.D."/>
            <person name="Santos A.J."/>
        </authorList>
    </citation>
    <scope>NUCLEOTIDE SEQUENCE</scope>
    <source>
        <strain evidence="4">LMG 23848T</strain>
    </source>
</reference>
<dbReference type="Gene3D" id="2.20.200.10">
    <property type="entry name" value="Outer membrane efflux proteins (OEP)"/>
    <property type="match status" value="1"/>
</dbReference>
<organism evidence="4 6">
    <name type="scientific">Acetobacter ghanensis</name>
    <dbReference type="NCBI Taxonomy" id="431306"/>
    <lineage>
        <taxon>Bacteria</taxon>
        <taxon>Pseudomonadati</taxon>
        <taxon>Pseudomonadota</taxon>
        <taxon>Alphaproteobacteria</taxon>
        <taxon>Acetobacterales</taxon>
        <taxon>Acetobacteraceae</taxon>
        <taxon>Acetobacter</taxon>
    </lineage>
</organism>
<dbReference type="OrthoDB" id="9783100at2"/>
<keyword evidence="2" id="KW-0732">Signal</keyword>
<dbReference type="PATRIC" id="fig|431306.5.peg.537"/>
<evidence type="ECO:0000313" key="7">
    <source>
        <dbReference type="Proteomes" id="UP000657200"/>
    </source>
</evidence>
<dbReference type="STRING" id="431306.AGA_560"/>
<dbReference type="GO" id="GO:0015562">
    <property type="term" value="F:efflux transmembrane transporter activity"/>
    <property type="evidence" value="ECO:0007669"/>
    <property type="project" value="InterPro"/>
</dbReference>
<evidence type="ECO:0000256" key="3">
    <source>
        <dbReference type="SAM" id="MobiDB-lite"/>
    </source>
</evidence>
<sequence length="514" mass="56385">MAPQSFFRRSLRLRSVVMAVAATQALSACTMIPKYTRPKPPLASAWPDYAQTGDSLLPKVAADIGWREFFVDPRLQALITIALRENRDLRTSAANIATAQGEYDVQHAGLFPTISATGGPMYQAPSDAAGLSFAPGLDTDKTGTGMARNPFRYYSGGIGFSSYEIDLFGRIRSLTKEAAERALYQQENMRGMVISIVSQVAMAYITWLGDRDTQALAERTLASQQDSLRLTQDKYNHGEENLLTVRQLETQVQQSATLLTDSRRKVEQDENLITLLIGSPIPQNLPDPLPLGKQSVLADLPAGLPSDLLTRRPDIEAAEHDLLASQASIGAARAAFFPRLTLTATDGVSSLQFHKLFTAAATTWGLNPSLQIPLWTWGMNSGNLKVAKATRNAKVATYEKTVQTAFREVADALAARKAYLDEKRQMDDLVSASADAYRLAKLRYETGTDSYLTTLDSQRYYLQAQQSQINVAVAKYQNLVTIYRAMGGGWKENSTTTSDTQPSRVINPTPQKAG</sequence>
<dbReference type="Proteomes" id="UP000068250">
    <property type="component" value="Chromosome I"/>
</dbReference>
<reference evidence="6" key="1">
    <citation type="submission" date="2014-09" db="EMBL/GenBank/DDBJ databases">
        <authorList>
            <person name="Illeghems K.G."/>
        </authorList>
    </citation>
    <scope>NUCLEOTIDE SEQUENCE [LARGE SCALE GENOMIC DNA]</scope>
    <source>
        <strain evidence="6">LMG 23848T</strain>
    </source>
</reference>
<dbReference type="AlphaFoldDB" id="A0A0U4Y9V7"/>
<dbReference type="PANTHER" id="PTHR30203:SF32">
    <property type="entry name" value="CATION EFFLUX SYSTEM PROTEIN CUSC"/>
    <property type="match status" value="1"/>
</dbReference>
<keyword evidence="2" id="KW-0564">Palmitate</keyword>
<feature type="chain" id="PRO_5006773317" evidence="2">
    <location>
        <begin position="29"/>
        <end position="514"/>
    </location>
</feature>
<keyword evidence="2" id="KW-1134">Transmembrane beta strand</keyword>
<dbReference type="Pfam" id="PF02321">
    <property type="entry name" value="OEP"/>
    <property type="match status" value="2"/>
</dbReference>
<evidence type="ECO:0000313" key="5">
    <source>
        <dbReference type="EMBL" id="NHO40156.1"/>
    </source>
</evidence>
<keyword evidence="2 4" id="KW-0449">Lipoprotein</keyword>
<dbReference type="PANTHER" id="PTHR30203">
    <property type="entry name" value="OUTER MEMBRANE CATION EFFLUX PROTEIN"/>
    <property type="match status" value="1"/>
</dbReference>
<keyword evidence="7" id="KW-1185">Reference proteome</keyword>
<dbReference type="Gene3D" id="1.20.1600.10">
    <property type="entry name" value="Outer membrane efflux proteins (OEP)"/>
    <property type="match status" value="1"/>
</dbReference>
<evidence type="ECO:0000313" key="6">
    <source>
        <dbReference type="Proteomes" id="UP000068250"/>
    </source>
</evidence>
<protein>
    <submittedName>
        <fullName evidence="5">Efflux transporter outer membrane subunit</fullName>
    </submittedName>
    <submittedName>
        <fullName evidence="4">RND efflux system, outer membrane lipoprotein, NodT family</fullName>
    </submittedName>
</protein>
<keyword evidence="2" id="KW-0472">Membrane</keyword>
<evidence type="ECO:0000313" key="4">
    <source>
        <dbReference type="EMBL" id="CEF54062.1"/>
    </source>
</evidence>
<name>A0A0U4Y9V7_9PROT</name>
<dbReference type="InterPro" id="IPR010131">
    <property type="entry name" value="MdtP/NodT-like"/>
</dbReference>
<accession>A0A0U4Y9V7</accession>
<dbReference type="InterPro" id="IPR003423">
    <property type="entry name" value="OMP_efflux"/>
</dbReference>
<dbReference type="Proteomes" id="UP000657200">
    <property type="component" value="Unassembled WGS sequence"/>
</dbReference>
<evidence type="ECO:0000256" key="1">
    <source>
        <dbReference type="ARBA" id="ARBA00007613"/>
    </source>
</evidence>
<dbReference type="EMBL" id="WOTE01000006">
    <property type="protein sequence ID" value="NHO40156.1"/>
    <property type="molecule type" value="Genomic_DNA"/>
</dbReference>
<comment type="similarity">
    <text evidence="1 2">Belongs to the outer membrane factor (OMF) (TC 1.B.17) family.</text>
</comment>
<evidence type="ECO:0000256" key="2">
    <source>
        <dbReference type="RuleBase" id="RU362097"/>
    </source>
</evidence>
<keyword evidence="2" id="KW-0812">Transmembrane</keyword>
<dbReference type="NCBIfam" id="TIGR01845">
    <property type="entry name" value="outer_NodT"/>
    <property type="match status" value="1"/>
</dbReference>